<dbReference type="Proteomes" id="UP001187315">
    <property type="component" value="Unassembled WGS sequence"/>
</dbReference>
<protein>
    <submittedName>
        <fullName evidence="2">Uncharacterized protein</fullName>
    </submittedName>
</protein>
<dbReference type="EMBL" id="JAVHJS010000018">
    <property type="protein sequence ID" value="KAK2828997.1"/>
    <property type="molecule type" value="Genomic_DNA"/>
</dbReference>
<evidence type="ECO:0000256" key="1">
    <source>
        <dbReference type="SAM" id="MobiDB-lite"/>
    </source>
</evidence>
<sequence length="143" mass="15984">MMQSFYRLSLSLSARAAGDHVAAAEPQAMQMIRCVMEGFLSLFTASCNGIFGQMQSVEISSGLSQDAKTHSFKSPRHRGQCERAGAQQNCAELRYQTEDLYGRTTDHFRIEAPVERALIDSDPDHLKALKDNRYVKTAPSLKR</sequence>
<feature type="region of interest" description="Disordered" evidence="1">
    <location>
        <begin position="64"/>
        <end position="85"/>
    </location>
</feature>
<reference evidence="2" key="1">
    <citation type="submission" date="2023-08" db="EMBL/GenBank/DDBJ databases">
        <title>Pelteobagrus vachellii genome.</title>
        <authorList>
            <person name="Liu H."/>
        </authorList>
    </citation>
    <scope>NUCLEOTIDE SEQUENCE</scope>
    <source>
        <strain evidence="2">PRFRI_2022a</strain>
        <tissue evidence="2">Muscle</tissue>
    </source>
</reference>
<evidence type="ECO:0000313" key="2">
    <source>
        <dbReference type="EMBL" id="KAK2828997.1"/>
    </source>
</evidence>
<comment type="caution">
    <text evidence="2">The sequence shown here is derived from an EMBL/GenBank/DDBJ whole genome shotgun (WGS) entry which is preliminary data.</text>
</comment>
<name>A0AA88S5Y5_TACVA</name>
<dbReference type="AlphaFoldDB" id="A0AA88S5Y5"/>
<proteinExistence type="predicted"/>
<gene>
    <name evidence="2" type="ORF">Q7C36_016987</name>
</gene>
<keyword evidence="3" id="KW-1185">Reference proteome</keyword>
<organism evidence="2 3">
    <name type="scientific">Tachysurus vachellii</name>
    <name type="common">Darkbarbel catfish</name>
    <name type="synonym">Pelteobagrus vachellii</name>
    <dbReference type="NCBI Taxonomy" id="175792"/>
    <lineage>
        <taxon>Eukaryota</taxon>
        <taxon>Metazoa</taxon>
        <taxon>Chordata</taxon>
        <taxon>Craniata</taxon>
        <taxon>Vertebrata</taxon>
        <taxon>Euteleostomi</taxon>
        <taxon>Actinopterygii</taxon>
        <taxon>Neopterygii</taxon>
        <taxon>Teleostei</taxon>
        <taxon>Ostariophysi</taxon>
        <taxon>Siluriformes</taxon>
        <taxon>Bagridae</taxon>
        <taxon>Tachysurus</taxon>
    </lineage>
</organism>
<accession>A0AA88S5Y5</accession>
<evidence type="ECO:0000313" key="3">
    <source>
        <dbReference type="Proteomes" id="UP001187315"/>
    </source>
</evidence>